<accession>A0AAN8X1P8</accession>
<evidence type="ECO:0000256" key="3">
    <source>
        <dbReference type="SAM" id="SignalP"/>
    </source>
</evidence>
<sequence length="142" mass="15474">MKFALAICVCVAVVYAQNKEVVPETKTRDLPADVLRDFPGSCYASTACRMFQVNQTWPLTPFCGRATCVEGPNGLIERVEDCGMRPKKSAGCKVSNTEELQGLFPFCCPKYSCEPGAELVFPTDEELKEAAEARKSAALGPQ</sequence>
<evidence type="ECO:0000259" key="4">
    <source>
        <dbReference type="SMART" id="SM01318"/>
    </source>
</evidence>
<evidence type="ECO:0000256" key="1">
    <source>
        <dbReference type="ARBA" id="ARBA00004613"/>
    </source>
</evidence>
<keyword evidence="2" id="KW-0964">Secreted</keyword>
<reference evidence="5 6" key="1">
    <citation type="submission" date="2023-11" db="EMBL/GenBank/DDBJ databases">
        <title>Halocaridina rubra genome assembly.</title>
        <authorList>
            <person name="Smith C."/>
        </authorList>
    </citation>
    <scope>NUCLEOTIDE SEQUENCE [LARGE SCALE GENOMIC DNA]</scope>
    <source>
        <strain evidence="5">EP-1</strain>
        <tissue evidence="5">Whole</tissue>
    </source>
</reference>
<comment type="caution">
    <text evidence="5">The sequence shown here is derived from an EMBL/GenBank/DDBJ whole genome shotgun (WGS) entry which is preliminary data.</text>
</comment>
<dbReference type="InterPro" id="IPR029277">
    <property type="entry name" value="SVWC_dom"/>
</dbReference>
<keyword evidence="3" id="KW-0732">Signal</keyword>
<dbReference type="Pfam" id="PF15430">
    <property type="entry name" value="SVWC"/>
    <property type="match status" value="1"/>
</dbReference>
<feature type="domain" description="Single" evidence="4">
    <location>
        <begin position="42"/>
        <end position="113"/>
    </location>
</feature>
<evidence type="ECO:0000313" key="5">
    <source>
        <dbReference type="EMBL" id="KAK7076335.1"/>
    </source>
</evidence>
<gene>
    <name evidence="5" type="ORF">SK128_014356</name>
</gene>
<dbReference type="GO" id="GO:0005576">
    <property type="term" value="C:extracellular region"/>
    <property type="evidence" value="ECO:0007669"/>
    <property type="project" value="UniProtKB-SubCell"/>
</dbReference>
<feature type="signal peptide" evidence="3">
    <location>
        <begin position="1"/>
        <end position="16"/>
    </location>
</feature>
<dbReference type="Proteomes" id="UP001381693">
    <property type="component" value="Unassembled WGS sequence"/>
</dbReference>
<feature type="chain" id="PRO_5043043314" description="Single domain-containing protein" evidence="3">
    <location>
        <begin position="17"/>
        <end position="142"/>
    </location>
</feature>
<protein>
    <recommendedName>
        <fullName evidence="4">Single domain-containing protein</fullName>
    </recommendedName>
</protein>
<evidence type="ECO:0000313" key="6">
    <source>
        <dbReference type="Proteomes" id="UP001381693"/>
    </source>
</evidence>
<proteinExistence type="predicted"/>
<dbReference type="AlphaFoldDB" id="A0AAN8X1P8"/>
<dbReference type="SMART" id="SM01318">
    <property type="entry name" value="SVWC"/>
    <property type="match status" value="1"/>
</dbReference>
<dbReference type="EMBL" id="JAXCGZ010009716">
    <property type="protein sequence ID" value="KAK7076335.1"/>
    <property type="molecule type" value="Genomic_DNA"/>
</dbReference>
<organism evidence="5 6">
    <name type="scientific">Halocaridina rubra</name>
    <name type="common">Hawaiian red shrimp</name>
    <dbReference type="NCBI Taxonomy" id="373956"/>
    <lineage>
        <taxon>Eukaryota</taxon>
        <taxon>Metazoa</taxon>
        <taxon>Ecdysozoa</taxon>
        <taxon>Arthropoda</taxon>
        <taxon>Crustacea</taxon>
        <taxon>Multicrustacea</taxon>
        <taxon>Malacostraca</taxon>
        <taxon>Eumalacostraca</taxon>
        <taxon>Eucarida</taxon>
        <taxon>Decapoda</taxon>
        <taxon>Pleocyemata</taxon>
        <taxon>Caridea</taxon>
        <taxon>Atyoidea</taxon>
        <taxon>Atyidae</taxon>
        <taxon>Halocaridina</taxon>
    </lineage>
</organism>
<evidence type="ECO:0000256" key="2">
    <source>
        <dbReference type="ARBA" id="ARBA00022525"/>
    </source>
</evidence>
<name>A0AAN8X1P8_HALRR</name>
<comment type="subcellular location">
    <subcellularLocation>
        <location evidence="1">Secreted</location>
    </subcellularLocation>
</comment>
<keyword evidence="6" id="KW-1185">Reference proteome</keyword>